<comment type="caution">
    <text evidence="2">The sequence shown here is derived from an EMBL/GenBank/DDBJ whole genome shotgun (WGS) entry which is preliminary data.</text>
</comment>
<protein>
    <submittedName>
        <fullName evidence="2">Uncharacterized protein</fullName>
    </submittedName>
</protein>
<feature type="region of interest" description="Disordered" evidence="1">
    <location>
        <begin position="167"/>
        <end position="190"/>
    </location>
</feature>
<evidence type="ECO:0000313" key="3">
    <source>
        <dbReference type="Proteomes" id="UP000299102"/>
    </source>
</evidence>
<evidence type="ECO:0000313" key="2">
    <source>
        <dbReference type="EMBL" id="GBP76147.1"/>
    </source>
</evidence>
<proteinExistence type="predicted"/>
<sequence length="190" mass="20431">MRMFQLVEMVRKAPPLEGAGAALPTLVVVNNGQTCKTCVCFLPGDRQRTREISSVAVAMDGGEHLLSDGSPTRSPLDYSIKKDKTINHRVQVRDGGLIVASCPGVFSSGTRPRRLKWQWSVSGGSDIVPEPSRRPTRARAVIAQVQPGVEAIRRKCWCSTRGGGTASLDTQLTAGGRTGGRRPDQGGTHR</sequence>
<dbReference type="Proteomes" id="UP000299102">
    <property type="component" value="Unassembled WGS sequence"/>
</dbReference>
<dbReference type="AlphaFoldDB" id="A0A4C1YP24"/>
<reference evidence="2 3" key="1">
    <citation type="journal article" date="2019" name="Commun. Biol.">
        <title>The bagworm genome reveals a unique fibroin gene that provides high tensile strength.</title>
        <authorList>
            <person name="Kono N."/>
            <person name="Nakamura H."/>
            <person name="Ohtoshi R."/>
            <person name="Tomita M."/>
            <person name="Numata K."/>
            <person name="Arakawa K."/>
        </authorList>
    </citation>
    <scope>NUCLEOTIDE SEQUENCE [LARGE SCALE GENOMIC DNA]</scope>
</reference>
<dbReference type="EMBL" id="BGZK01001278">
    <property type="protein sequence ID" value="GBP76147.1"/>
    <property type="molecule type" value="Genomic_DNA"/>
</dbReference>
<gene>
    <name evidence="2" type="ORF">EVAR_56019_1</name>
</gene>
<keyword evidence="3" id="KW-1185">Reference proteome</keyword>
<organism evidence="2 3">
    <name type="scientific">Eumeta variegata</name>
    <name type="common">Bagworm moth</name>
    <name type="synonym">Eumeta japonica</name>
    <dbReference type="NCBI Taxonomy" id="151549"/>
    <lineage>
        <taxon>Eukaryota</taxon>
        <taxon>Metazoa</taxon>
        <taxon>Ecdysozoa</taxon>
        <taxon>Arthropoda</taxon>
        <taxon>Hexapoda</taxon>
        <taxon>Insecta</taxon>
        <taxon>Pterygota</taxon>
        <taxon>Neoptera</taxon>
        <taxon>Endopterygota</taxon>
        <taxon>Lepidoptera</taxon>
        <taxon>Glossata</taxon>
        <taxon>Ditrysia</taxon>
        <taxon>Tineoidea</taxon>
        <taxon>Psychidae</taxon>
        <taxon>Oiketicinae</taxon>
        <taxon>Eumeta</taxon>
    </lineage>
</organism>
<name>A0A4C1YP24_EUMVA</name>
<accession>A0A4C1YP24</accession>
<evidence type="ECO:0000256" key="1">
    <source>
        <dbReference type="SAM" id="MobiDB-lite"/>
    </source>
</evidence>